<dbReference type="Proteomes" id="UP000019141">
    <property type="component" value="Unassembled WGS sequence"/>
</dbReference>
<dbReference type="AlphaFoldDB" id="W4LUF4"/>
<keyword evidence="1" id="KW-0732">Signal</keyword>
<reference evidence="2 3" key="1">
    <citation type="journal article" date="2014" name="Nature">
        <title>An environmental bacterial taxon with a large and distinct metabolic repertoire.</title>
        <authorList>
            <person name="Wilson M.C."/>
            <person name="Mori T."/>
            <person name="Ruckert C."/>
            <person name="Uria A.R."/>
            <person name="Helf M.J."/>
            <person name="Takada K."/>
            <person name="Gernert C."/>
            <person name="Steffens U.A."/>
            <person name="Heycke N."/>
            <person name="Schmitt S."/>
            <person name="Rinke C."/>
            <person name="Helfrich E.J."/>
            <person name="Brachmann A.O."/>
            <person name="Gurgui C."/>
            <person name="Wakimoto T."/>
            <person name="Kracht M."/>
            <person name="Crusemann M."/>
            <person name="Hentschel U."/>
            <person name="Abe I."/>
            <person name="Matsunaga S."/>
            <person name="Kalinowski J."/>
            <person name="Takeyama H."/>
            <person name="Piel J."/>
        </authorList>
    </citation>
    <scope>NUCLEOTIDE SEQUENCE [LARGE SCALE GENOMIC DNA]</scope>
    <source>
        <strain evidence="3">TSY1</strain>
    </source>
</reference>
<gene>
    <name evidence="2" type="ORF">ETSY1_07770</name>
</gene>
<comment type="caution">
    <text evidence="2">The sequence shown here is derived from an EMBL/GenBank/DDBJ whole genome shotgun (WGS) entry which is preliminary data.</text>
</comment>
<accession>W4LUF4</accession>
<evidence type="ECO:0008006" key="4">
    <source>
        <dbReference type="Google" id="ProtNLM"/>
    </source>
</evidence>
<dbReference type="EMBL" id="AZHW01000245">
    <property type="protein sequence ID" value="ETX01321.1"/>
    <property type="molecule type" value="Genomic_DNA"/>
</dbReference>
<protein>
    <recommendedName>
        <fullName evidence="4">Transporter</fullName>
    </recommendedName>
</protein>
<dbReference type="HOGENOM" id="CLU_065754_0_0_7"/>
<keyword evidence="3" id="KW-1185">Reference proteome</keyword>
<feature type="chain" id="PRO_5004846105" description="Transporter" evidence="1">
    <location>
        <begin position="33"/>
        <end position="360"/>
    </location>
</feature>
<name>W4LUF4_ENTF1</name>
<organism evidence="2 3">
    <name type="scientific">Entotheonella factor</name>
    <dbReference type="NCBI Taxonomy" id="1429438"/>
    <lineage>
        <taxon>Bacteria</taxon>
        <taxon>Pseudomonadati</taxon>
        <taxon>Nitrospinota/Tectimicrobiota group</taxon>
        <taxon>Candidatus Tectimicrobiota</taxon>
        <taxon>Candidatus Entotheonellia</taxon>
        <taxon>Candidatus Entotheonellales</taxon>
        <taxon>Candidatus Entotheonellaceae</taxon>
        <taxon>Candidatus Entotheonella</taxon>
    </lineage>
</organism>
<feature type="signal peptide" evidence="1">
    <location>
        <begin position="1"/>
        <end position="32"/>
    </location>
</feature>
<proteinExistence type="predicted"/>
<evidence type="ECO:0000256" key="1">
    <source>
        <dbReference type="SAM" id="SignalP"/>
    </source>
</evidence>
<sequence>MFAALLAQCRVLIYIGLFGSFLLGAGASFAHAQSLCPPPVEAAAWQASQPCEPHQTPERSPIALRTPLPDQVRWLNRQLVGTTPKGEFRFAIAPHVVDLTGSSLIALNLRFRYGITTNWMVGFRLRTYTDNPFTDDERSDPGIGDILFETKYRLPAWRALRLQSAIGLKVLVPLTNNENRSDGVIHVAPGLTLMRPLTSWLPLHLYNRVGIDFATGDIVRTPVADEIQETFFLWAWGLVYTVPSAHLFFDVAWQTNVFIKGGDRHNLLITPGIRYEIPKLSWLPGLWTIEFGLRIGLVDTQDRYDLGFRITLDRPKRKPQRSGRQSFRAPASFMPGHVNMASLAGSPIPGFRSVTRGEGF</sequence>
<evidence type="ECO:0000313" key="3">
    <source>
        <dbReference type="Proteomes" id="UP000019141"/>
    </source>
</evidence>
<evidence type="ECO:0000313" key="2">
    <source>
        <dbReference type="EMBL" id="ETX01321.1"/>
    </source>
</evidence>